<dbReference type="EMBL" id="JAOXXL010000062">
    <property type="protein sequence ID" value="MCY7009240.1"/>
    <property type="molecule type" value="Genomic_DNA"/>
</dbReference>
<evidence type="ECO:0000256" key="2">
    <source>
        <dbReference type="ARBA" id="ARBA00022475"/>
    </source>
</evidence>
<dbReference type="PANTHER" id="PTHR33931">
    <property type="entry name" value="HOLIN-LIKE PROTEIN CIDA-RELATED"/>
    <property type="match status" value="1"/>
</dbReference>
<feature type="transmembrane region" description="Helical" evidence="6">
    <location>
        <begin position="60"/>
        <end position="77"/>
    </location>
</feature>
<evidence type="ECO:0000256" key="3">
    <source>
        <dbReference type="ARBA" id="ARBA00022692"/>
    </source>
</evidence>
<evidence type="ECO:0000313" key="7">
    <source>
        <dbReference type="EMBL" id="MCY7009240.1"/>
    </source>
</evidence>
<dbReference type="RefSeq" id="WP_265152917.1">
    <property type="nucleotide sequence ID" value="NZ_JAOXXL010000062.1"/>
</dbReference>
<dbReference type="Pfam" id="PF03788">
    <property type="entry name" value="LrgA"/>
    <property type="match status" value="1"/>
</dbReference>
<keyword evidence="2" id="KW-1003">Cell membrane</keyword>
<dbReference type="Proteomes" id="UP001062738">
    <property type="component" value="Unassembled WGS sequence"/>
</dbReference>
<keyword evidence="3 6" id="KW-0812">Transmembrane</keyword>
<proteinExistence type="predicted"/>
<gene>
    <name evidence="7" type="ORF">OCK72_11470</name>
</gene>
<reference evidence="7" key="1">
    <citation type="submission" date="2022-09" db="EMBL/GenBank/DDBJ databases">
        <authorList>
            <person name="Zoaiter M."/>
        </authorList>
    </citation>
    <scope>NUCLEOTIDE SEQUENCE</scope>
    <source>
        <strain evidence="7">DSM 19848</strain>
    </source>
</reference>
<protein>
    <submittedName>
        <fullName evidence="7">CidA/LrgA family protein</fullName>
    </submittedName>
</protein>
<evidence type="ECO:0000256" key="1">
    <source>
        <dbReference type="ARBA" id="ARBA00004651"/>
    </source>
</evidence>
<organism evidence="7 8">
    <name type="scientific">Fusobacterium simiae</name>
    <dbReference type="NCBI Taxonomy" id="855"/>
    <lineage>
        <taxon>Bacteria</taxon>
        <taxon>Fusobacteriati</taxon>
        <taxon>Fusobacteriota</taxon>
        <taxon>Fusobacteriia</taxon>
        <taxon>Fusobacteriales</taxon>
        <taxon>Fusobacteriaceae</taxon>
        <taxon>Fusobacterium</taxon>
    </lineage>
</organism>
<feature type="transmembrane region" description="Helical" evidence="6">
    <location>
        <begin position="83"/>
        <end position="105"/>
    </location>
</feature>
<sequence length="128" mass="14711">MGQILIILVISLIGQYLSDIISFPIPRTIISSIILFLLLEFKILKVEYFKEVVNISRKHLAFFFLPVGVGIMTQFDSRPIIEYFKVLLIMIFSTFLIMLFTGKLADIIIDIQERILGKSNLNKGDKNE</sequence>
<name>A0ABT4DKU7_FUSSI</name>
<keyword evidence="5 6" id="KW-0472">Membrane</keyword>
<keyword evidence="4 6" id="KW-1133">Transmembrane helix</keyword>
<evidence type="ECO:0000256" key="5">
    <source>
        <dbReference type="ARBA" id="ARBA00023136"/>
    </source>
</evidence>
<keyword evidence="8" id="KW-1185">Reference proteome</keyword>
<feature type="transmembrane region" description="Helical" evidence="6">
    <location>
        <begin position="20"/>
        <end position="39"/>
    </location>
</feature>
<comment type="subcellular location">
    <subcellularLocation>
        <location evidence="1">Cell membrane</location>
        <topology evidence="1">Multi-pass membrane protein</topology>
    </subcellularLocation>
</comment>
<dbReference type="PANTHER" id="PTHR33931:SF2">
    <property type="entry name" value="HOLIN-LIKE PROTEIN CIDA"/>
    <property type="match status" value="1"/>
</dbReference>
<evidence type="ECO:0000256" key="4">
    <source>
        <dbReference type="ARBA" id="ARBA00022989"/>
    </source>
</evidence>
<dbReference type="InterPro" id="IPR005538">
    <property type="entry name" value="LrgA/CidA"/>
</dbReference>
<evidence type="ECO:0000256" key="6">
    <source>
        <dbReference type="SAM" id="Phobius"/>
    </source>
</evidence>
<accession>A0ABT4DKU7</accession>
<comment type="caution">
    <text evidence="7">The sequence shown here is derived from an EMBL/GenBank/DDBJ whole genome shotgun (WGS) entry which is preliminary data.</text>
</comment>
<evidence type="ECO:0000313" key="8">
    <source>
        <dbReference type="Proteomes" id="UP001062738"/>
    </source>
</evidence>